<dbReference type="GO" id="GO:0008380">
    <property type="term" value="P:RNA splicing"/>
    <property type="evidence" value="ECO:0007669"/>
    <property type="project" value="UniProtKB-KW"/>
</dbReference>
<sequence>MSEFNTLDDIISAGNSATDVNSLKSHYLSIISSLQKEIIKTKATVRDFRDFYNTSNAAPDAKNISLQVWIDPVINNEILQLKRALNEKNEQIKNLENALEAQQFQPQSAIGRRLLEKLQTFQMENEELGKIVLESHSQPLNFELYREREKSKVLEKQLRTTNRLITELDLDNEKLSKQLEAQTEELETLKKDNEYLGRKLERLREEKSRRKSSSPRKSPKRNHSPKRRDRRSYSRHYDRKSPKRRDRRSEYRSGRSSRSRSKRSRSGRR</sequence>
<evidence type="ECO:0000313" key="8">
    <source>
        <dbReference type="EMBL" id="KAK2197618.1"/>
    </source>
</evidence>
<comment type="caution">
    <text evidence="8">The sequence shown here is derived from an EMBL/GenBank/DDBJ whole genome shotgun (WGS) entry which is preliminary data.</text>
</comment>
<dbReference type="GO" id="GO:0005634">
    <property type="term" value="C:nucleus"/>
    <property type="evidence" value="ECO:0007669"/>
    <property type="project" value="UniProtKB-SubCell"/>
</dbReference>
<feature type="compositionally biased region" description="Basic and acidic residues" evidence="7">
    <location>
        <begin position="231"/>
        <end position="240"/>
    </location>
</feature>
<dbReference type="GO" id="GO:0016556">
    <property type="term" value="P:mRNA modification"/>
    <property type="evidence" value="ECO:0007669"/>
    <property type="project" value="InterPro"/>
</dbReference>
<feature type="coiled-coil region" evidence="6">
    <location>
        <begin position="74"/>
        <end position="105"/>
    </location>
</feature>
<evidence type="ECO:0000256" key="6">
    <source>
        <dbReference type="SAM" id="Coils"/>
    </source>
</evidence>
<keyword evidence="4" id="KW-0508">mRNA splicing</keyword>
<dbReference type="KEGG" id="bdw:94334918"/>
<dbReference type="InterPro" id="IPR033757">
    <property type="entry name" value="WTAP"/>
</dbReference>
<dbReference type="Pfam" id="PF17098">
    <property type="entry name" value="Wtap"/>
    <property type="match status" value="1"/>
</dbReference>
<feature type="compositionally biased region" description="Basic residues" evidence="7">
    <location>
        <begin position="255"/>
        <end position="269"/>
    </location>
</feature>
<dbReference type="RefSeq" id="XP_067804460.1">
    <property type="nucleotide sequence ID" value="XM_067945669.1"/>
</dbReference>
<keyword evidence="9" id="KW-1185">Reference proteome</keyword>
<keyword evidence="5" id="KW-0539">Nucleus</keyword>
<dbReference type="AlphaFoldDB" id="A0AAD9UPZ2"/>
<comment type="subcellular location">
    <subcellularLocation>
        <location evidence="1">Nucleus</location>
    </subcellularLocation>
</comment>
<dbReference type="PANTHER" id="PTHR15217:SF0">
    <property type="entry name" value="PRE-MRNA-SPLICING REGULATOR WTAP"/>
    <property type="match status" value="1"/>
</dbReference>
<evidence type="ECO:0000256" key="4">
    <source>
        <dbReference type="ARBA" id="ARBA00023187"/>
    </source>
</evidence>
<proteinExistence type="inferred from homology"/>
<evidence type="ECO:0000256" key="1">
    <source>
        <dbReference type="ARBA" id="ARBA00004123"/>
    </source>
</evidence>
<accession>A0AAD9UPZ2</accession>
<dbReference type="GeneID" id="94334918"/>
<evidence type="ECO:0000313" key="9">
    <source>
        <dbReference type="Proteomes" id="UP001214638"/>
    </source>
</evidence>
<keyword evidence="6" id="KW-0175">Coiled coil</keyword>
<evidence type="ECO:0000256" key="7">
    <source>
        <dbReference type="SAM" id="MobiDB-lite"/>
    </source>
</evidence>
<feature type="compositionally biased region" description="Basic residues" evidence="7">
    <location>
        <begin position="209"/>
        <end position="230"/>
    </location>
</feature>
<evidence type="ECO:0000256" key="3">
    <source>
        <dbReference type="ARBA" id="ARBA00022664"/>
    </source>
</evidence>
<dbReference type="EMBL" id="JALLKP010000001">
    <property type="protein sequence ID" value="KAK2197618.1"/>
    <property type="molecule type" value="Genomic_DNA"/>
</dbReference>
<name>A0AAD9UPZ2_9APIC</name>
<protein>
    <submittedName>
        <fullName evidence="8">Pre-mRNA-splicing regulator WTAP</fullName>
    </submittedName>
</protein>
<keyword evidence="3" id="KW-0507">mRNA processing</keyword>
<organism evidence="8 9">
    <name type="scientific">Babesia duncani</name>
    <dbReference type="NCBI Taxonomy" id="323732"/>
    <lineage>
        <taxon>Eukaryota</taxon>
        <taxon>Sar</taxon>
        <taxon>Alveolata</taxon>
        <taxon>Apicomplexa</taxon>
        <taxon>Aconoidasida</taxon>
        <taxon>Piroplasmida</taxon>
        <taxon>Babesiidae</taxon>
        <taxon>Babesia</taxon>
    </lineage>
</organism>
<dbReference type="Proteomes" id="UP001214638">
    <property type="component" value="Unassembled WGS sequence"/>
</dbReference>
<reference evidence="8" key="1">
    <citation type="journal article" date="2023" name="Nat. Microbiol.">
        <title>Babesia duncani multi-omics identifies virulence factors and drug targets.</title>
        <authorList>
            <person name="Singh P."/>
            <person name="Lonardi S."/>
            <person name="Liang Q."/>
            <person name="Vydyam P."/>
            <person name="Khabirova E."/>
            <person name="Fang T."/>
            <person name="Gihaz S."/>
            <person name="Thekkiniath J."/>
            <person name="Munshi M."/>
            <person name="Abel S."/>
            <person name="Ciampossin L."/>
            <person name="Batugedara G."/>
            <person name="Gupta M."/>
            <person name="Lu X.M."/>
            <person name="Lenz T."/>
            <person name="Chakravarty S."/>
            <person name="Cornillot E."/>
            <person name="Hu Y."/>
            <person name="Ma W."/>
            <person name="Gonzalez L.M."/>
            <person name="Sanchez S."/>
            <person name="Estrada K."/>
            <person name="Sanchez-Flores A."/>
            <person name="Montero E."/>
            <person name="Harb O.S."/>
            <person name="Le Roch K.G."/>
            <person name="Mamoun C.B."/>
        </authorList>
    </citation>
    <scope>NUCLEOTIDE SEQUENCE</scope>
    <source>
        <strain evidence="8">WA1</strain>
    </source>
</reference>
<dbReference type="GO" id="GO:0006397">
    <property type="term" value="P:mRNA processing"/>
    <property type="evidence" value="ECO:0007669"/>
    <property type="project" value="UniProtKB-KW"/>
</dbReference>
<dbReference type="GO" id="GO:0000381">
    <property type="term" value="P:regulation of alternative mRNA splicing, via spliceosome"/>
    <property type="evidence" value="ECO:0007669"/>
    <property type="project" value="InterPro"/>
</dbReference>
<evidence type="ECO:0000256" key="2">
    <source>
        <dbReference type="ARBA" id="ARBA00010313"/>
    </source>
</evidence>
<comment type="similarity">
    <text evidence="2">Belongs to the fl(2)d family.</text>
</comment>
<dbReference type="PANTHER" id="PTHR15217">
    <property type="entry name" value="WILMS' TUMOR 1-ASSOCIATING PROTEIN"/>
    <property type="match status" value="1"/>
</dbReference>
<evidence type="ECO:0000256" key="5">
    <source>
        <dbReference type="ARBA" id="ARBA00023242"/>
    </source>
</evidence>
<feature type="region of interest" description="Disordered" evidence="7">
    <location>
        <begin position="200"/>
        <end position="269"/>
    </location>
</feature>
<gene>
    <name evidence="8" type="ORF">BdWA1_000620</name>
</gene>